<reference evidence="2" key="1">
    <citation type="journal article" date="2019" name="Int. J. Syst. Evol. Microbiol.">
        <title>The Global Catalogue of Microorganisms (GCM) 10K type strain sequencing project: providing services to taxonomists for standard genome sequencing and annotation.</title>
        <authorList>
            <consortium name="The Broad Institute Genomics Platform"/>
            <consortium name="The Broad Institute Genome Sequencing Center for Infectious Disease"/>
            <person name="Wu L."/>
            <person name="Ma J."/>
        </authorList>
    </citation>
    <scope>NUCLEOTIDE SEQUENCE [LARGE SCALE GENOMIC DNA]</scope>
    <source>
        <strain evidence="2">JCM 31921</strain>
    </source>
</reference>
<proteinExistence type="predicted"/>
<dbReference type="EMBL" id="BAABEZ010000018">
    <property type="protein sequence ID" value="GAA4452890.1"/>
    <property type="molecule type" value="Genomic_DNA"/>
</dbReference>
<name>A0ABP8MM17_9BACT</name>
<evidence type="ECO:0000313" key="1">
    <source>
        <dbReference type="EMBL" id="GAA4452890.1"/>
    </source>
</evidence>
<dbReference type="Proteomes" id="UP001501410">
    <property type="component" value="Unassembled WGS sequence"/>
</dbReference>
<gene>
    <name evidence="1" type="ORF">GCM10023092_12510</name>
</gene>
<protein>
    <submittedName>
        <fullName evidence="1">Uncharacterized protein</fullName>
    </submittedName>
</protein>
<comment type="caution">
    <text evidence="1">The sequence shown here is derived from an EMBL/GenBank/DDBJ whole genome shotgun (WGS) entry which is preliminary data.</text>
</comment>
<accession>A0ABP8MM17</accession>
<sequence length="278" mass="32850">MLRLSIPPIYERADQICLSIDESRVSWSGNKFSWDQEGFMKMLAELDPKGKIRLFEANFYVPTLTPMQNEVRQRNEIAKFIGGDGWHIQLDTDEIFLNFEGFVHYLQSFRSRRKVNIACPWITAYKQTEDGFFFVKPSDFSQIEFIQIATLHPDYEYGRRNGNFNVRSPFALLHLSWARSEQEIWEKINNWGHKDDIDIQGEFDRWKNLSADNFHTYRNFHPVVPEAWPALGFIAAKDVAHLMALPEGTIRLPLTKRKLRIENSIWVSRAKKYLRFKR</sequence>
<organism evidence="1 2">
    <name type="scientific">Rurimicrobium arvi</name>
    <dbReference type="NCBI Taxonomy" id="2049916"/>
    <lineage>
        <taxon>Bacteria</taxon>
        <taxon>Pseudomonadati</taxon>
        <taxon>Bacteroidota</taxon>
        <taxon>Chitinophagia</taxon>
        <taxon>Chitinophagales</taxon>
        <taxon>Chitinophagaceae</taxon>
        <taxon>Rurimicrobium</taxon>
    </lineage>
</organism>
<keyword evidence="2" id="KW-1185">Reference proteome</keyword>
<evidence type="ECO:0000313" key="2">
    <source>
        <dbReference type="Proteomes" id="UP001501410"/>
    </source>
</evidence>